<gene>
    <name evidence="1" type="ORF">GMARGA_LOCUS23890</name>
</gene>
<sequence>MFDESGFKIFEHCELVSLEPFEKDETDRAATNRKLTINKLIERTHDKYWSIEENGNKNKKAEFIQKLKFCLKFYFSEIEKENFM</sequence>
<evidence type="ECO:0000313" key="1">
    <source>
        <dbReference type="EMBL" id="CAG8804557.1"/>
    </source>
</evidence>
<protein>
    <submittedName>
        <fullName evidence="1">23551_t:CDS:1</fullName>
    </submittedName>
</protein>
<comment type="caution">
    <text evidence="1">The sequence shown here is derived from an EMBL/GenBank/DDBJ whole genome shotgun (WGS) entry which is preliminary data.</text>
</comment>
<name>A0ABN7VXL4_GIGMA</name>
<organism evidence="1 2">
    <name type="scientific">Gigaspora margarita</name>
    <dbReference type="NCBI Taxonomy" id="4874"/>
    <lineage>
        <taxon>Eukaryota</taxon>
        <taxon>Fungi</taxon>
        <taxon>Fungi incertae sedis</taxon>
        <taxon>Mucoromycota</taxon>
        <taxon>Glomeromycotina</taxon>
        <taxon>Glomeromycetes</taxon>
        <taxon>Diversisporales</taxon>
        <taxon>Gigasporaceae</taxon>
        <taxon>Gigaspora</taxon>
    </lineage>
</organism>
<reference evidence="1 2" key="1">
    <citation type="submission" date="2021-06" db="EMBL/GenBank/DDBJ databases">
        <authorList>
            <person name="Kallberg Y."/>
            <person name="Tangrot J."/>
            <person name="Rosling A."/>
        </authorList>
    </citation>
    <scope>NUCLEOTIDE SEQUENCE [LARGE SCALE GENOMIC DNA]</scope>
    <source>
        <strain evidence="1 2">120-4 pot B 10/14</strain>
    </source>
</reference>
<evidence type="ECO:0000313" key="2">
    <source>
        <dbReference type="Proteomes" id="UP000789901"/>
    </source>
</evidence>
<proteinExistence type="predicted"/>
<keyword evidence="2" id="KW-1185">Reference proteome</keyword>
<feature type="non-terminal residue" evidence="1">
    <location>
        <position position="84"/>
    </location>
</feature>
<accession>A0ABN7VXL4</accession>
<dbReference type="EMBL" id="CAJVQB010024626">
    <property type="protein sequence ID" value="CAG8804557.1"/>
    <property type="molecule type" value="Genomic_DNA"/>
</dbReference>
<dbReference type="Proteomes" id="UP000789901">
    <property type="component" value="Unassembled WGS sequence"/>
</dbReference>